<comment type="similarity">
    <text evidence="1">Belongs to the CbbQ/NirQ/NorQ/GpvN family.</text>
</comment>
<dbReference type="InterPro" id="IPR013615">
    <property type="entry name" value="CbbQ_C"/>
</dbReference>
<reference evidence="7" key="1">
    <citation type="journal article" date="2019" name="Int. J. Syst. Evol. Microbiol.">
        <title>The Global Catalogue of Microorganisms (GCM) 10K type strain sequencing project: providing services to taxonomists for standard genome sequencing and annotation.</title>
        <authorList>
            <consortium name="The Broad Institute Genomics Platform"/>
            <consortium name="The Broad Institute Genome Sequencing Center for Infectious Disease"/>
            <person name="Wu L."/>
            <person name="Ma J."/>
        </authorList>
    </citation>
    <scope>NUCLEOTIDE SEQUENCE [LARGE SCALE GENOMIC DNA]</scope>
    <source>
        <strain evidence="7">LMG 29247</strain>
    </source>
</reference>
<dbReference type="Pfam" id="PF07728">
    <property type="entry name" value="AAA_5"/>
    <property type="match status" value="1"/>
</dbReference>
<keyword evidence="2" id="KW-0547">Nucleotide-binding</keyword>
<dbReference type="PANTHER" id="PTHR48103">
    <property type="entry name" value="MIDASIN-RELATED"/>
    <property type="match status" value="1"/>
</dbReference>
<comment type="caution">
    <text evidence="6">The sequence shown here is derived from an EMBL/GenBank/DDBJ whole genome shotgun (WGS) entry which is preliminary data.</text>
</comment>
<sequence>MFDETTTFQITHAQVGADELFGIQVPESQRANTMFPVRTGALDGVPEIDMGYVFRPDQLALLRFFYRGDEKALLLTGETGPGKTSLVEQTAARTNWPVVTVGCHERLELQELIGRVTITEAGSTGWQDGPAIDAMRRGAILLLDEGNFLEPGAVGGLNRVLDTLRNAGGASYYIPETNETVKAHPDFRVAMTGNAIDGAGKSNYRGIKPMNLALLDRFTLGIAVDYLPAEQEVTMLHRRSPQVRQDLIKLMVEVANGVRNSFANGDIRCTMSTRVLISVCAKLSTCPEEKQPMVLLPMLKSTMLFRVSVEDQTAIENVVNEMAQRDGVVLS</sequence>
<evidence type="ECO:0000256" key="3">
    <source>
        <dbReference type="ARBA" id="ARBA00022840"/>
    </source>
</evidence>
<dbReference type="Proteomes" id="UP001597304">
    <property type="component" value="Unassembled WGS sequence"/>
</dbReference>
<feature type="domain" description="ATPase dynein-related AAA" evidence="4">
    <location>
        <begin position="73"/>
        <end position="218"/>
    </location>
</feature>
<dbReference type="Gene3D" id="3.40.50.300">
    <property type="entry name" value="P-loop containing nucleotide triphosphate hydrolases"/>
    <property type="match status" value="1"/>
</dbReference>
<dbReference type="CDD" id="cd00009">
    <property type="entry name" value="AAA"/>
    <property type="match status" value="1"/>
</dbReference>
<feature type="domain" description="CbbQ/NirQ/NorQ C-terminal" evidence="5">
    <location>
        <begin position="232"/>
        <end position="283"/>
    </location>
</feature>
<dbReference type="RefSeq" id="WP_187265779.1">
    <property type="nucleotide sequence ID" value="NZ_JBHUEJ010000010.1"/>
</dbReference>
<dbReference type="InterPro" id="IPR027417">
    <property type="entry name" value="P-loop_NTPase"/>
</dbReference>
<dbReference type="PANTHER" id="PTHR48103:SF2">
    <property type="entry name" value="MIDASIN"/>
    <property type="match status" value="1"/>
</dbReference>
<evidence type="ECO:0000259" key="4">
    <source>
        <dbReference type="Pfam" id="PF07728"/>
    </source>
</evidence>
<dbReference type="InterPro" id="IPR011704">
    <property type="entry name" value="ATPase_dyneun-rel_AAA"/>
</dbReference>
<dbReference type="Pfam" id="PF08406">
    <property type="entry name" value="CbbQ_C"/>
    <property type="match status" value="1"/>
</dbReference>
<accession>A0ABW4KTZ7</accession>
<evidence type="ECO:0000313" key="6">
    <source>
        <dbReference type="EMBL" id="MFD1709768.1"/>
    </source>
</evidence>
<evidence type="ECO:0000256" key="2">
    <source>
        <dbReference type="ARBA" id="ARBA00022741"/>
    </source>
</evidence>
<keyword evidence="3" id="KW-0067">ATP-binding</keyword>
<dbReference type="SUPFAM" id="SSF52540">
    <property type="entry name" value="P-loop containing nucleoside triphosphate hydrolases"/>
    <property type="match status" value="1"/>
</dbReference>
<dbReference type="EMBL" id="JBHUEJ010000010">
    <property type="protein sequence ID" value="MFD1709768.1"/>
    <property type="molecule type" value="Genomic_DNA"/>
</dbReference>
<organism evidence="6 7">
    <name type="scientific">Ottowia flava</name>
    <dbReference type="NCBI Taxonomy" id="2675430"/>
    <lineage>
        <taxon>Bacteria</taxon>
        <taxon>Pseudomonadati</taxon>
        <taxon>Pseudomonadota</taxon>
        <taxon>Betaproteobacteria</taxon>
        <taxon>Burkholderiales</taxon>
        <taxon>Comamonadaceae</taxon>
        <taxon>Ottowia</taxon>
    </lineage>
</organism>
<proteinExistence type="inferred from homology"/>
<evidence type="ECO:0000313" key="7">
    <source>
        <dbReference type="Proteomes" id="UP001597304"/>
    </source>
</evidence>
<evidence type="ECO:0000256" key="1">
    <source>
        <dbReference type="ARBA" id="ARBA00009417"/>
    </source>
</evidence>
<protein>
    <submittedName>
        <fullName evidence="6">AAA family ATPase</fullName>
    </submittedName>
</protein>
<keyword evidence="7" id="KW-1185">Reference proteome</keyword>
<gene>
    <name evidence="6" type="ORF">ACFSF0_04065</name>
</gene>
<evidence type="ECO:0000259" key="5">
    <source>
        <dbReference type="Pfam" id="PF08406"/>
    </source>
</evidence>
<name>A0ABW4KTZ7_9BURK</name>